<sequence length="2948" mass="329803">MGIRSTRPVPLAHAELALAPFFKRRFRSWHLDHVRLALQRYRLLTTRYCVDSLQLSDILGIKERKLVDDVMRLFLPRTPTRVQCMVDVMEVLIALLLVCQAPGMLQRFELIFDIVDVEVKGTISTTDLIMLCGAVGRAIMKLFEYKVEPEQHAAMTYVTEVLDSLDVGRNSSIAKEALCKFMVSDRFAVHYVNQCTGGDKPKLYILLEKDSDFLGAIEFSDEQQMRTTPLRTVREMIYTQVHRVPDDFLFLCQGREVDKVWEVDRRAWSNVPFALRGSPGFRTDILAQNRRLERPAVLSPFEFRYMGNTITRYKKIVHDIKPVYKHRAFRLRRNVPRKRLDPAVQWRVATTWSGEWIHKQESIKTKSKAGILKSLRAVARPQQGVLTVKSHFGEILSPSFMVGTGSENGERDELQSSPVDDTSSAQLTPSQSEQRMQRIVSMSLRERKREDKLRQQRLRWKARLIAMEAQHQMEENLSSSNAVGCSVRLKKNRAAESTRTTRMKTVLVRVEEENVLPSRLVHCAPKKRRRPKKLEWAAFRWDIPERLLSALPPRRKKLKVTKMSNDISLATPSGTSTNRQLGLGPFLSSTHILLEDNEVEVFPVLILRPMEEQVCVSNDELEGSETQDIALADGQTADMVLKKPLFASKTYLTEFEYDINASESNYEALYQHVGSGTLQDAIWLGRRDVFGRSMLHDAAEFGHANLMELLLKARVIVDVKDSKGDTPLHYAARLGRLKEVSMLLREHATPWLLNSEGKSPLYCALETAARGSTRSNAQPEEKAGVVDGRKNFFLGHRTYPQLRQVIDLLWDKYQLSHLIRKDTYDRTNCLELEKNVYGDLFQACHDGNLLRVQRLVDQEKRPVIRYINDQMEFLKRTALHEATEQGHTATVDLLLKLGADGYLRDQRLQAPLSLAAWKGYNNIVKCLMAKFPQTVSYQDITGCTPLHLAVKQRHWSIAAELISLIQTSGDTIYHDTSATGSTEGQRVSCLDLQDIHGYTALHYACIHGNFEICRALVCANATVAVSRCEYRIVKEIPHLLGDWWKGDKKRVGKSVKEISDHLRIVDIEAPVELLIQGCKQNFTNLQERIDVLNLFLSHEGVDAGDRDKSRLVKVCPSPLYHIAAQLADINISVAVEMCRQLHKLHGEINMTHPQTGETVLLQECKRICTGSDSLTDVSANPLALVRTLLELGANIDLANEINGESPLGCAAWYGHLSLLDLLLEAGGDKDGFHRRCSFSPLHFAALGNNVACAKMLIGRSAIVNVAMPPTNAETPLFFAIRSKSQEMVDLLLHSKADPCSLCTVQQVCKMSFGVELSLPSNAHNGERINDGNESVGTTAIVASPLTFGLLIAQSLKAFSEPEQLSCTVKRSQKEDEWKAMERICTMVTKRLLEDNDGSRGVVTREDVHLACVLGFWGLVQILLSQQVALSHAPSADGMNALHLAAAAGQTKAVTALIAAGMNVNCITRNDYSKPKRSIGRRSWYEWIGCGSRGALFYALIHGHTETAAKLLVLGANAEQTVPHTRKKVRWRIGKNNIAGEAFYEIFVVRFIVSEAMAKVAKTKYLERTGCGGDSSSLTVDEASTNLIHLIECSINQKVPLLHLAVALGHLTLVRVLTNSGISIFSGFAAEPTAQTGMLGSKALAETPIHVAVACGHLEIVEYFGEIVQNHFPGCFVREGKTFKSLLVTACEARQIQILRFLLSHGGVGSGGGFTYETCRDEFQSALCTCAVFQFTEGFELLIQHKARPDVHTLVHVLKGITLPSKHSMVSPQVNDVEFLERGDSNCRAPFPGERYQYDVRKNSIEGATKLLERVISSEWLSDVSEFFGTSPVYELMLKILVVCSRYGLWFVLDRIFVCNQEYFFDVAGIWKPVLVRAASSSLVLHRAAMNNRTSLVQVLLRLGVSVTLRFAQAPSIRSPVWYAATRGSLEAFICLALHSTSFIKDLGSCRVLNGLPLAFRSIEESRSTLSTSKTTCRWQNLSVFGCIEVPKKHTNGYLVQKFINYGLLISREHVDSSLLHHACRRGELIAVQALVDAGADLTATNRNGETPLEVASVRKDGFGLTVVRFLLSAMKEKQSSASNIVDRALIRCFAQPAPYNLKIAQALLDAGASARFSCDATDDEVKRHESTNVSAIFYAMQSAQSSGVRLLVGHGAIITVALVEVFLASFLMDANHLAKNHWRRFSKYVKHKGGREMLLNVEVIMKIILEKDVFPEVVNSDLLYQMLTSASAIAATVAKKVDESKRFWGVVDLILEKYPKEACIRKSEWNQKAALHYAVASLELPTATKLLELRGFDVLAEDENKQTPLHVAAAGGDETMCRLLLTKMQSNTTKATAIDISDIHGRTALHLAIIHGHESAASMLVATGASLDARCRDGLTALLYAAKCNRLAILISLYSQAQPKPTDALFTTNQEDAMFVAARCGAFPVVRWFMNLYEKESGPSSGVRREEKNLLGMQCNSGRTLLHYSAIHGDEEMLQLLLKEVEEMNRDSVNIRDKSGYTALLYAFAFGKLRVVRRLCEFGADPFTSVDHSGDPGAHPYTVGFDIADLLQWFALPGWYSFACKYLPPEEKVRLVSSASIEENYLSHTSYNYRKKQRRPPVEWRCKWERIPAVRLLKSEPRHRGKELVRASVRSWRFPHKTIYDYACEIGNAQIVDFLVHLRLPQIFRGLTYQAQRRNFMQAVRWNRLEIVKTLVSSADAGVELTTGNYFVEFLEAGVDCAVSRGLEEMAIYLINEWKGMKDSDRATPSGFAFQFAAAFQIACIRRLPRLMERMIERGGEAIVEFHLNEGPALVYAFAFANVEIVELLLRNGADPRIPTATYSVPSAVKWMGFGSPEYVDVYWQGADIEIRQKKPAFIGPLDTYEAPTPRLALDQLYSLFAGIGLGIATSKTQSESAGSNEMLPDLARLTLTHSMEINPNDTEVNPNDTEVNDDGEKDAAVEHEYPE</sequence>
<feature type="repeat" description="ANK" evidence="3">
    <location>
        <begin position="2304"/>
        <end position="2325"/>
    </location>
</feature>
<feature type="repeat" description="ANK" evidence="3">
    <location>
        <begin position="2344"/>
        <end position="2376"/>
    </location>
</feature>
<dbReference type="Pfam" id="PF00023">
    <property type="entry name" value="Ank"/>
    <property type="match status" value="1"/>
</dbReference>
<keyword evidence="4" id="KW-0175">Coiled coil</keyword>
<gene>
    <name evidence="6" type="ORF">V7S43_008628</name>
</gene>
<evidence type="ECO:0000313" key="6">
    <source>
        <dbReference type="EMBL" id="KAL3666377.1"/>
    </source>
</evidence>
<dbReference type="InterPro" id="IPR036770">
    <property type="entry name" value="Ankyrin_rpt-contain_sf"/>
</dbReference>
<evidence type="ECO:0000256" key="1">
    <source>
        <dbReference type="ARBA" id="ARBA00022737"/>
    </source>
</evidence>
<accession>A0ABD3FHI0</accession>
<comment type="caution">
    <text evidence="6">The sequence shown here is derived from an EMBL/GenBank/DDBJ whole genome shotgun (WGS) entry which is preliminary data.</text>
</comment>
<dbReference type="InterPro" id="IPR002110">
    <property type="entry name" value="Ankyrin_rpt"/>
</dbReference>
<dbReference type="Gene3D" id="1.25.40.20">
    <property type="entry name" value="Ankyrin repeat-containing domain"/>
    <property type="match status" value="10"/>
</dbReference>
<feature type="repeat" description="ANK" evidence="3">
    <location>
        <begin position="2014"/>
        <end position="2046"/>
    </location>
</feature>
<reference evidence="6 7" key="1">
    <citation type="submission" date="2024-09" db="EMBL/GenBank/DDBJ databases">
        <title>Genome sequencing and assembly of Phytophthora oleae, isolate VK10A, causative agent of rot of olive drupes.</title>
        <authorList>
            <person name="Conti Taguali S."/>
            <person name="Riolo M."/>
            <person name="La Spada F."/>
            <person name="Cacciola S.O."/>
            <person name="Dionisio G."/>
        </authorList>
    </citation>
    <scope>NUCLEOTIDE SEQUENCE [LARGE SCALE GENOMIC DNA]</scope>
    <source>
        <strain evidence="6 7">VK10A</strain>
    </source>
</reference>
<feature type="region of interest" description="Disordered" evidence="5">
    <location>
        <begin position="403"/>
        <end position="436"/>
    </location>
</feature>
<feature type="repeat" description="ANK" evidence="3">
    <location>
        <begin position="2499"/>
        <end position="2525"/>
    </location>
</feature>
<feature type="compositionally biased region" description="Basic and acidic residues" evidence="5">
    <location>
        <begin position="2938"/>
        <end position="2948"/>
    </location>
</feature>
<evidence type="ECO:0000313" key="7">
    <source>
        <dbReference type="Proteomes" id="UP001632037"/>
    </source>
</evidence>
<dbReference type="PANTHER" id="PTHR24123:SF33">
    <property type="entry name" value="PROTEIN HOS4"/>
    <property type="match status" value="1"/>
</dbReference>
<keyword evidence="7" id="KW-1185">Reference proteome</keyword>
<dbReference type="InterPro" id="IPR051165">
    <property type="entry name" value="Multifunctional_ANK_Repeat"/>
</dbReference>
<feature type="repeat" description="ANK" evidence="3">
    <location>
        <begin position="1436"/>
        <end position="1468"/>
    </location>
</feature>
<dbReference type="EMBL" id="JBIMZQ010000017">
    <property type="protein sequence ID" value="KAL3666377.1"/>
    <property type="molecule type" value="Genomic_DNA"/>
</dbReference>
<feature type="repeat" description="ANK" evidence="3">
    <location>
        <begin position="2461"/>
        <end position="2493"/>
    </location>
</feature>
<dbReference type="PROSITE" id="PS50297">
    <property type="entry name" value="ANK_REP_REGION"/>
    <property type="match status" value="11"/>
</dbReference>
<keyword evidence="2 3" id="KW-0040">ANK repeat</keyword>
<dbReference type="PANTHER" id="PTHR24123">
    <property type="entry name" value="ANKYRIN REPEAT-CONTAINING"/>
    <property type="match status" value="1"/>
</dbReference>
<dbReference type="Pfam" id="PF13637">
    <property type="entry name" value="Ank_4"/>
    <property type="match status" value="1"/>
</dbReference>
<feature type="compositionally biased region" description="Polar residues" evidence="5">
    <location>
        <begin position="415"/>
        <end position="434"/>
    </location>
</feature>
<evidence type="ECO:0000256" key="5">
    <source>
        <dbReference type="SAM" id="MobiDB-lite"/>
    </source>
</evidence>
<feature type="region of interest" description="Disordered" evidence="5">
    <location>
        <begin position="2916"/>
        <end position="2948"/>
    </location>
</feature>
<dbReference type="PROSITE" id="PS50088">
    <property type="entry name" value="ANK_REPEAT"/>
    <property type="match status" value="11"/>
</dbReference>
<organism evidence="6 7">
    <name type="scientific">Phytophthora oleae</name>
    <dbReference type="NCBI Taxonomy" id="2107226"/>
    <lineage>
        <taxon>Eukaryota</taxon>
        <taxon>Sar</taxon>
        <taxon>Stramenopiles</taxon>
        <taxon>Oomycota</taxon>
        <taxon>Peronosporomycetes</taxon>
        <taxon>Peronosporales</taxon>
        <taxon>Peronosporaceae</taxon>
        <taxon>Phytophthora</taxon>
    </lineage>
</organism>
<proteinExistence type="predicted"/>
<feature type="repeat" description="ANK" evidence="3">
    <location>
        <begin position="1202"/>
        <end position="1234"/>
    </location>
</feature>
<evidence type="ECO:0008006" key="8">
    <source>
        <dbReference type="Google" id="ProtNLM"/>
    </source>
</evidence>
<protein>
    <recommendedName>
        <fullName evidence="8">Calmodulin</fullName>
    </recommendedName>
</protein>
<dbReference type="SMART" id="SM00248">
    <property type="entry name" value="ANK"/>
    <property type="match status" value="30"/>
</dbReference>
<feature type="repeat" description="ANK" evidence="3">
    <location>
        <begin position="874"/>
        <end position="906"/>
    </location>
</feature>
<keyword evidence="1" id="KW-0677">Repeat</keyword>
<evidence type="ECO:0000256" key="3">
    <source>
        <dbReference type="PROSITE-ProRule" id="PRU00023"/>
    </source>
</evidence>
<feature type="compositionally biased region" description="Polar residues" evidence="5">
    <location>
        <begin position="2916"/>
        <end position="2930"/>
    </location>
</feature>
<dbReference type="SUPFAM" id="SSF48403">
    <property type="entry name" value="Ankyrin repeat"/>
    <property type="match status" value="8"/>
</dbReference>
<feature type="repeat" description="ANK" evidence="3">
    <location>
        <begin position="690"/>
        <end position="722"/>
    </location>
</feature>
<feature type="repeat" description="ANK" evidence="3">
    <location>
        <begin position="723"/>
        <end position="755"/>
    </location>
</feature>
<name>A0ABD3FHI0_9STRA</name>
<evidence type="ECO:0000256" key="2">
    <source>
        <dbReference type="ARBA" id="ARBA00023043"/>
    </source>
</evidence>
<dbReference type="Pfam" id="PF12796">
    <property type="entry name" value="Ank_2"/>
    <property type="match status" value="6"/>
</dbReference>
<evidence type="ECO:0000256" key="4">
    <source>
        <dbReference type="SAM" id="Coils"/>
    </source>
</evidence>
<feature type="repeat" description="ANK" evidence="3">
    <location>
        <begin position="996"/>
        <end position="1028"/>
    </location>
</feature>
<feature type="coiled-coil region" evidence="4">
    <location>
        <begin position="2471"/>
        <end position="2498"/>
    </location>
</feature>
<dbReference type="Proteomes" id="UP001632037">
    <property type="component" value="Unassembled WGS sequence"/>
</dbReference>